<feature type="region of interest" description="Disordered" evidence="1">
    <location>
        <begin position="101"/>
        <end position="131"/>
    </location>
</feature>
<accession>A0AAP0BW13</accession>
<dbReference type="AlphaFoldDB" id="A0AAP0BW13"/>
<evidence type="ECO:0000313" key="2">
    <source>
        <dbReference type="EMBL" id="KAK8951828.1"/>
    </source>
</evidence>
<evidence type="ECO:0000256" key="1">
    <source>
        <dbReference type="SAM" id="MobiDB-lite"/>
    </source>
</evidence>
<comment type="caution">
    <text evidence="2">The sequence shown here is derived from an EMBL/GenBank/DDBJ whole genome shotgun (WGS) entry which is preliminary data.</text>
</comment>
<proteinExistence type="predicted"/>
<name>A0AAP0BW13_9ASPA</name>
<sequence length="215" mass="23156">MGAPHAWGAVIQRAPTNEVTTRGVIAAIAVITPAIAVVSPSSPLLSSLANYTRGLDTSNPPGLQTPKDRDILRNLQSIGARQALHNHDATLQCPRTTVVSNIPSRPLRRGHTARPWRALEGRPPSPPRPPGAASIAAGLAIVGRPLCRGLPVRGRPFPAACRVWERRPPPPHRFRAVVRHGRAPYWPGVESFFSSKMAICAPDRTLPLTGLIVIR</sequence>
<evidence type="ECO:0000313" key="3">
    <source>
        <dbReference type="Proteomes" id="UP001418222"/>
    </source>
</evidence>
<keyword evidence="3" id="KW-1185">Reference proteome</keyword>
<organism evidence="2 3">
    <name type="scientific">Platanthera zijinensis</name>
    <dbReference type="NCBI Taxonomy" id="2320716"/>
    <lineage>
        <taxon>Eukaryota</taxon>
        <taxon>Viridiplantae</taxon>
        <taxon>Streptophyta</taxon>
        <taxon>Embryophyta</taxon>
        <taxon>Tracheophyta</taxon>
        <taxon>Spermatophyta</taxon>
        <taxon>Magnoliopsida</taxon>
        <taxon>Liliopsida</taxon>
        <taxon>Asparagales</taxon>
        <taxon>Orchidaceae</taxon>
        <taxon>Orchidoideae</taxon>
        <taxon>Orchideae</taxon>
        <taxon>Orchidinae</taxon>
        <taxon>Platanthera</taxon>
    </lineage>
</organism>
<dbReference type="Proteomes" id="UP001418222">
    <property type="component" value="Unassembled WGS sequence"/>
</dbReference>
<dbReference type="EMBL" id="JBBWWQ010000003">
    <property type="protein sequence ID" value="KAK8951828.1"/>
    <property type="molecule type" value="Genomic_DNA"/>
</dbReference>
<gene>
    <name evidence="2" type="ORF">KSP39_PZI003638</name>
</gene>
<reference evidence="2 3" key="1">
    <citation type="journal article" date="2022" name="Nat. Plants">
        <title>Genomes of leafy and leafless Platanthera orchids illuminate the evolution of mycoheterotrophy.</title>
        <authorList>
            <person name="Li M.H."/>
            <person name="Liu K.W."/>
            <person name="Li Z."/>
            <person name="Lu H.C."/>
            <person name="Ye Q.L."/>
            <person name="Zhang D."/>
            <person name="Wang J.Y."/>
            <person name="Li Y.F."/>
            <person name="Zhong Z.M."/>
            <person name="Liu X."/>
            <person name="Yu X."/>
            <person name="Liu D.K."/>
            <person name="Tu X.D."/>
            <person name="Liu B."/>
            <person name="Hao Y."/>
            <person name="Liao X.Y."/>
            <person name="Jiang Y.T."/>
            <person name="Sun W.H."/>
            <person name="Chen J."/>
            <person name="Chen Y.Q."/>
            <person name="Ai Y."/>
            <person name="Zhai J.W."/>
            <person name="Wu S.S."/>
            <person name="Zhou Z."/>
            <person name="Hsiao Y.Y."/>
            <person name="Wu W.L."/>
            <person name="Chen Y.Y."/>
            <person name="Lin Y.F."/>
            <person name="Hsu J.L."/>
            <person name="Li C.Y."/>
            <person name="Wang Z.W."/>
            <person name="Zhao X."/>
            <person name="Zhong W.Y."/>
            <person name="Ma X.K."/>
            <person name="Ma L."/>
            <person name="Huang J."/>
            <person name="Chen G.Z."/>
            <person name="Huang M.Z."/>
            <person name="Huang L."/>
            <person name="Peng D.H."/>
            <person name="Luo Y.B."/>
            <person name="Zou S.Q."/>
            <person name="Chen S.P."/>
            <person name="Lan S."/>
            <person name="Tsai W.C."/>
            <person name="Van de Peer Y."/>
            <person name="Liu Z.J."/>
        </authorList>
    </citation>
    <scope>NUCLEOTIDE SEQUENCE [LARGE SCALE GENOMIC DNA]</scope>
    <source>
        <strain evidence="2">Lor287</strain>
    </source>
</reference>
<protein>
    <submittedName>
        <fullName evidence="2">Uncharacterized protein</fullName>
    </submittedName>
</protein>